<dbReference type="OrthoDB" id="5845363at2759"/>
<dbReference type="AlphaFoldDB" id="A0A0D8Y428"/>
<feature type="signal peptide" evidence="2">
    <location>
        <begin position="1"/>
        <end position="17"/>
    </location>
</feature>
<dbReference type="Pfam" id="PF01608">
    <property type="entry name" value="I_LWEQ"/>
    <property type="match status" value="1"/>
</dbReference>
<proteinExistence type="predicted"/>
<dbReference type="InterPro" id="IPR002558">
    <property type="entry name" value="ILWEQ_dom"/>
</dbReference>
<feature type="chain" id="PRO_5002336450" description="I/LWEQ domain-containing protein" evidence="2">
    <location>
        <begin position="18"/>
        <end position="88"/>
    </location>
</feature>
<organism evidence="4 5">
    <name type="scientific">Dictyocaulus viviparus</name>
    <name type="common">Bovine lungworm</name>
    <dbReference type="NCBI Taxonomy" id="29172"/>
    <lineage>
        <taxon>Eukaryota</taxon>
        <taxon>Metazoa</taxon>
        <taxon>Ecdysozoa</taxon>
        <taxon>Nematoda</taxon>
        <taxon>Chromadorea</taxon>
        <taxon>Rhabditida</taxon>
        <taxon>Rhabditina</taxon>
        <taxon>Rhabditomorpha</taxon>
        <taxon>Strongyloidea</taxon>
        <taxon>Metastrongylidae</taxon>
        <taxon>Dictyocaulus</taxon>
    </lineage>
</organism>
<reference evidence="4 5" key="1">
    <citation type="submission" date="2013-11" db="EMBL/GenBank/DDBJ databases">
        <title>Draft genome of the bovine lungworm Dictyocaulus viviparus.</title>
        <authorList>
            <person name="Mitreva M."/>
        </authorList>
    </citation>
    <scope>NUCLEOTIDE SEQUENCE [LARGE SCALE GENOMIC DNA]</scope>
    <source>
        <strain evidence="4 5">HannoverDv2000</strain>
    </source>
</reference>
<evidence type="ECO:0000313" key="5">
    <source>
        <dbReference type="Proteomes" id="UP000053766"/>
    </source>
</evidence>
<keyword evidence="2" id="KW-0732">Signal</keyword>
<keyword evidence="1" id="KW-0175">Coiled coil</keyword>
<evidence type="ECO:0000259" key="3">
    <source>
        <dbReference type="Pfam" id="PF01608"/>
    </source>
</evidence>
<dbReference type="Proteomes" id="UP000053766">
    <property type="component" value="Unassembled WGS sequence"/>
</dbReference>
<evidence type="ECO:0000256" key="2">
    <source>
        <dbReference type="SAM" id="SignalP"/>
    </source>
</evidence>
<gene>
    <name evidence="4" type="ORF">DICVIV_02174</name>
</gene>
<keyword evidence="5" id="KW-1185">Reference proteome</keyword>
<sequence>MFTAVLMILHMLGAASIMDGTEFVKKKAELSRLVMDAQEQVLRKEKELVHARERLANLNKARYERGVSPDHRNKVPFLSFSHPLSLDM</sequence>
<feature type="domain" description="I/LWEQ" evidence="3">
    <location>
        <begin position="26"/>
        <end position="64"/>
    </location>
</feature>
<protein>
    <recommendedName>
        <fullName evidence="3">I/LWEQ domain-containing protein</fullName>
    </recommendedName>
</protein>
<accession>A0A0D8Y428</accession>
<evidence type="ECO:0000313" key="4">
    <source>
        <dbReference type="EMBL" id="KJH51638.1"/>
    </source>
</evidence>
<dbReference type="STRING" id="29172.A0A0D8Y428"/>
<evidence type="ECO:0000256" key="1">
    <source>
        <dbReference type="SAM" id="Coils"/>
    </source>
</evidence>
<reference evidence="5" key="2">
    <citation type="journal article" date="2016" name="Sci. Rep.">
        <title>Dictyocaulus viviparus genome, variome and transcriptome elucidate lungworm biology and support future intervention.</title>
        <authorList>
            <person name="McNulty S.N."/>
            <person name="Strube C."/>
            <person name="Rosa B.A."/>
            <person name="Martin J.C."/>
            <person name="Tyagi R."/>
            <person name="Choi Y.J."/>
            <person name="Wang Q."/>
            <person name="Hallsworth Pepin K."/>
            <person name="Zhang X."/>
            <person name="Ozersky P."/>
            <person name="Wilson R.K."/>
            <person name="Sternberg P.W."/>
            <person name="Gasser R.B."/>
            <person name="Mitreva M."/>
        </authorList>
    </citation>
    <scope>NUCLEOTIDE SEQUENCE [LARGE SCALE GENOMIC DNA]</scope>
    <source>
        <strain evidence="5">HannoverDv2000</strain>
    </source>
</reference>
<feature type="coiled-coil region" evidence="1">
    <location>
        <begin position="27"/>
        <end position="61"/>
    </location>
</feature>
<name>A0A0D8Y428_DICVI</name>
<dbReference type="GO" id="GO:0003779">
    <property type="term" value="F:actin binding"/>
    <property type="evidence" value="ECO:0007669"/>
    <property type="project" value="InterPro"/>
</dbReference>
<dbReference type="EMBL" id="KN716179">
    <property type="protein sequence ID" value="KJH51638.1"/>
    <property type="molecule type" value="Genomic_DNA"/>
</dbReference>